<sequence length="1014" mass="113471">MWRINPPKTVTEIEFIFAGSCLIWSSAGTKGRGKWEIPEKTRRPTASSGTIPTCVNPVTRPGIEPGSPWWEASVLIAQPPWPLMSWKFVGKVKGKVGEKSYLGTGAAFGQHTIVYGLNGNHFSPTLAFSRRLPFGGPFLFVVLCRVAVVCWVPHGACRERMASSVCLTGWMLFSLRGGNIASCALTDVRRPPPSTFSRLQIDCDIRPNYLPPHSILANPLTAAGVPFCVSDSLTAIGTPPPPPHQLTTSTPQKTRRFSRRDRGRMKAAVMNIVIAGLKRGKGGRRVIDGKTARQFSGLRVEAMRESTRRSRHFMVTSNFSEALLKVYFSEALLKVYFSEALLKVYFHSGYRSTSGSSREIIASSIFCGGNEFLPVSLFITIDQTLPRIARSVVRLLASLQDEPGSIPGGVALGFSHVEIVPVGFLGDLLFPVPLYSGAAPYLASTSTLEASLDILIKFLKENMRKIFSDFNVRRLRIYNKYRLASAALSYYHLLNYCHPPLRREKAFASRRVVADTSAKLNFTVLSVLVPESFLHWLLHGCEATSFLTELHVIGSHNCEVFCYWRRVTEGVSHEVWLNGRRIAKKYARLLVVSFSLFSSPLATFWSCYLVGVSVAEAGELISNSDLDNAISESFCSFIRMSGDDWFRSVKPADFGRNAFEKQRPSPFRVLLNAVQGICTIRHSFKTVEIFDTDPRENGCFVPYCRLFTVKGAFLKALLNIYLYAQYVFFRDMGRGSGQARLLTSHQCEPWVQSAAGSLPDILQVRIVPDDAAGRRVFSGNIPFPTALAFRLLHSHLIYPSSALKTSPNYLQGVKALTTEPKFEISYCRCDSCDSNYHAVYTAIVMREGGRSVNYFARPLSMTGTLLPAVLWRLALRRNNTYTSFSTSVHLCFTAFGVGPLVFVHGSVSTEAYCNILDNEMLPTLWRFYGMDPCVTCRMTWCHVSRATMQCYADSNVRRLDWPAQSHDLNPIEHIWDELDRRVRARQARPKSIAELVECCKRNGDESPWISYKHS</sequence>
<dbReference type="Proteomes" id="UP001159363">
    <property type="component" value="Chromosome 15"/>
</dbReference>
<keyword evidence="3" id="KW-1185">Reference proteome</keyword>
<protein>
    <submittedName>
        <fullName evidence="2">Uncharacterized protein</fullName>
    </submittedName>
</protein>
<evidence type="ECO:0000313" key="3">
    <source>
        <dbReference type="Proteomes" id="UP001159363"/>
    </source>
</evidence>
<comment type="caution">
    <text evidence="2">The sequence shown here is derived from an EMBL/GenBank/DDBJ whole genome shotgun (WGS) entry which is preliminary data.</text>
</comment>
<reference evidence="2 3" key="1">
    <citation type="submission" date="2023-02" db="EMBL/GenBank/DDBJ databases">
        <title>LHISI_Scaffold_Assembly.</title>
        <authorList>
            <person name="Stuart O.P."/>
            <person name="Cleave R."/>
            <person name="Magrath M.J.L."/>
            <person name="Mikheyev A.S."/>
        </authorList>
    </citation>
    <scope>NUCLEOTIDE SEQUENCE [LARGE SCALE GENOMIC DNA]</scope>
    <source>
        <strain evidence="2">Daus_M_001</strain>
        <tissue evidence="2">Leg muscle</tissue>
    </source>
</reference>
<evidence type="ECO:0000256" key="1">
    <source>
        <dbReference type="SAM" id="MobiDB-lite"/>
    </source>
</evidence>
<gene>
    <name evidence="2" type="ORF">PR048_032704</name>
</gene>
<accession>A0ABQ9G2Z1</accession>
<feature type="region of interest" description="Disordered" evidence="1">
    <location>
        <begin position="238"/>
        <end position="261"/>
    </location>
</feature>
<dbReference type="EMBL" id="JARBHB010000016">
    <property type="protein sequence ID" value="KAJ8866843.1"/>
    <property type="molecule type" value="Genomic_DNA"/>
</dbReference>
<dbReference type="InterPro" id="IPR036397">
    <property type="entry name" value="RNaseH_sf"/>
</dbReference>
<organism evidence="2 3">
    <name type="scientific">Dryococelus australis</name>
    <dbReference type="NCBI Taxonomy" id="614101"/>
    <lineage>
        <taxon>Eukaryota</taxon>
        <taxon>Metazoa</taxon>
        <taxon>Ecdysozoa</taxon>
        <taxon>Arthropoda</taxon>
        <taxon>Hexapoda</taxon>
        <taxon>Insecta</taxon>
        <taxon>Pterygota</taxon>
        <taxon>Neoptera</taxon>
        <taxon>Polyneoptera</taxon>
        <taxon>Phasmatodea</taxon>
        <taxon>Verophasmatodea</taxon>
        <taxon>Anareolatae</taxon>
        <taxon>Phasmatidae</taxon>
        <taxon>Eurycanthinae</taxon>
        <taxon>Dryococelus</taxon>
    </lineage>
</organism>
<dbReference type="Gene3D" id="3.30.420.10">
    <property type="entry name" value="Ribonuclease H-like superfamily/Ribonuclease H"/>
    <property type="match status" value="1"/>
</dbReference>
<name>A0ABQ9G2Z1_9NEOP</name>
<proteinExistence type="predicted"/>
<evidence type="ECO:0000313" key="2">
    <source>
        <dbReference type="EMBL" id="KAJ8866843.1"/>
    </source>
</evidence>